<dbReference type="InterPro" id="IPR023058">
    <property type="entry name" value="PPIase_PpiC_CS"/>
</dbReference>
<dbReference type="InterPro" id="IPR050245">
    <property type="entry name" value="PrsA_foldase"/>
</dbReference>
<evidence type="ECO:0000256" key="2">
    <source>
        <dbReference type="ARBA" id="ARBA00007656"/>
    </source>
</evidence>
<dbReference type="InterPro" id="IPR000297">
    <property type="entry name" value="PPIase_PpiC"/>
</dbReference>
<sequence>MSITVEGREISEEAIATETQNHPAETLSDARAQAAEALVVRELLLAEAERQGLVPEPQPLADGKRETDEDALIRQLLAREIAVPELDETMLRRYYDNNRGKFRTPDTYRAAHIFFPAPPGDTEVRTQAEIQANEAIAELQTEPDRFAELARARSHCTSASDGGDLGWVARGQTVSEFESFLDALEPGQLCPAPVPTRYGIHVVRLDDRRSGEDLAFEAVRERIAHYLRSQSWNRAVAQYISILAGRADIRGLDIAAASSPLVQ</sequence>
<dbReference type="EC" id="5.2.1.8" evidence="3"/>
<evidence type="ECO:0000256" key="3">
    <source>
        <dbReference type="ARBA" id="ARBA00013194"/>
    </source>
</evidence>
<dbReference type="GO" id="GO:0003755">
    <property type="term" value="F:peptidyl-prolyl cis-trans isomerase activity"/>
    <property type="evidence" value="ECO:0007669"/>
    <property type="project" value="UniProtKB-KW"/>
</dbReference>
<evidence type="ECO:0000256" key="8">
    <source>
        <dbReference type="PROSITE-ProRule" id="PRU00278"/>
    </source>
</evidence>
<evidence type="ECO:0000313" key="11">
    <source>
        <dbReference type="Proteomes" id="UP000199415"/>
    </source>
</evidence>
<dbReference type="PROSITE" id="PS01096">
    <property type="entry name" value="PPIC_PPIASE_1"/>
    <property type="match status" value="1"/>
</dbReference>
<evidence type="ECO:0000256" key="7">
    <source>
        <dbReference type="ARBA" id="ARBA00031484"/>
    </source>
</evidence>
<name>A0A1G7NS64_9PROT</name>
<dbReference type="Proteomes" id="UP000199415">
    <property type="component" value="Unassembled WGS sequence"/>
</dbReference>
<dbReference type="InterPro" id="IPR046357">
    <property type="entry name" value="PPIase_dom_sf"/>
</dbReference>
<dbReference type="Pfam" id="PF00639">
    <property type="entry name" value="Rotamase"/>
    <property type="match status" value="1"/>
</dbReference>
<dbReference type="SUPFAM" id="SSF109998">
    <property type="entry name" value="Triger factor/SurA peptide-binding domain-like"/>
    <property type="match status" value="1"/>
</dbReference>
<reference evidence="10 11" key="1">
    <citation type="submission" date="2016-10" db="EMBL/GenBank/DDBJ databases">
        <authorList>
            <person name="de Groot N.N."/>
        </authorList>
    </citation>
    <scope>NUCLEOTIDE SEQUENCE [LARGE SCALE GENOMIC DNA]</scope>
    <source>
        <strain evidence="10 11">DSM 25584</strain>
    </source>
</reference>
<protein>
    <recommendedName>
        <fullName evidence="4">Parvulin-like PPIase</fullName>
        <ecNumber evidence="3">5.2.1.8</ecNumber>
    </recommendedName>
    <alternativeName>
        <fullName evidence="6">Peptidyl-prolyl cis-trans isomerase plp</fullName>
    </alternativeName>
    <alternativeName>
        <fullName evidence="7">Rotamase plp</fullName>
    </alternativeName>
</protein>
<comment type="catalytic activity">
    <reaction evidence="1">
        <text>[protein]-peptidylproline (omega=180) = [protein]-peptidylproline (omega=0)</text>
        <dbReference type="Rhea" id="RHEA:16237"/>
        <dbReference type="Rhea" id="RHEA-COMP:10747"/>
        <dbReference type="Rhea" id="RHEA-COMP:10748"/>
        <dbReference type="ChEBI" id="CHEBI:83833"/>
        <dbReference type="ChEBI" id="CHEBI:83834"/>
        <dbReference type="EC" id="5.2.1.8"/>
    </reaction>
</comment>
<organism evidence="10 11">
    <name type="scientific">Limimonas halophila</name>
    <dbReference type="NCBI Taxonomy" id="1082479"/>
    <lineage>
        <taxon>Bacteria</taxon>
        <taxon>Pseudomonadati</taxon>
        <taxon>Pseudomonadota</taxon>
        <taxon>Alphaproteobacteria</taxon>
        <taxon>Rhodospirillales</taxon>
        <taxon>Rhodovibrionaceae</taxon>
        <taxon>Limimonas</taxon>
    </lineage>
</organism>
<dbReference type="InterPro" id="IPR027304">
    <property type="entry name" value="Trigger_fact/SurA_dom_sf"/>
</dbReference>
<keyword evidence="8 10" id="KW-0413">Isomerase</keyword>
<feature type="domain" description="PpiC" evidence="9">
    <location>
        <begin position="105"/>
        <end position="207"/>
    </location>
</feature>
<dbReference type="STRING" id="1082479.SAMN05216241_102259"/>
<dbReference type="PROSITE" id="PS50198">
    <property type="entry name" value="PPIC_PPIASE_2"/>
    <property type="match status" value="1"/>
</dbReference>
<dbReference type="SUPFAM" id="SSF54534">
    <property type="entry name" value="FKBP-like"/>
    <property type="match status" value="1"/>
</dbReference>
<comment type="similarity">
    <text evidence="2">Belongs to the PpiC/parvulin rotamase family.</text>
</comment>
<dbReference type="RefSeq" id="WP_090018889.1">
    <property type="nucleotide sequence ID" value="NZ_FNCE01000002.1"/>
</dbReference>
<gene>
    <name evidence="10" type="ORF">SAMN05216241_102259</name>
</gene>
<keyword evidence="5 8" id="KW-0697">Rotamase</keyword>
<evidence type="ECO:0000256" key="1">
    <source>
        <dbReference type="ARBA" id="ARBA00000971"/>
    </source>
</evidence>
<accession>A0A1G7NS64</accession>
<evidence type="ECO:0000313" key="10">
    <source>
        <dbReference type="EMBL" id="SDF76139.1"/>
    </source>
</evidence>
<dbReference type="EMBL" id="FNCE01000002">
    <property type="protein sequence ID" value="SDF76139.1"/>
    <property type="molecule type" value="Genomic_DNA"/>
</dbReference>
<evidence type="ECO:0000259" key="9">
    <source>
        <dbReference type="PROSITE" id="PS50198"/>
    </source>
</evidence>
<evidence type="ECO:0000256" key="5">
    <source>
        <dbReference type="ARBA" id="ARBA00023110"/>
    </source>
</evidence>
<dbReference type="AlphaFoldDB" id="A0A1G7NS64"/>
<dbReference type="OrthoDB" id="196786at2"/>
<evidence type="ECO:0000256" key="6">
    <source>
        <dbReference type="ARBA" id="ARBA00030642"/>
    </source>
</evidence>
<dbReference type="PANTHER" id="PTHR47245">
    <property type="entry name" value="PEPTIDYLPROLYL ISOMERASE"/>
    <property type="match status" value="1"/>
</dbReference>
<keyword evidence="11" id="KW-1185">Reference proteome</keyword>
<proteinExistence type="inferred from homology"/>
<dbReference type="Gene3D" id="3.10.50.40">
    <property type="match status" value="1"/>
</dbReference>
<dbReference type="PANTHER" id="PTHR47245:SF2">
    <property type="entry name" value="PEPTIDYL-PROLYL CIS-TRANS ISOMERASE HP_0175-RELATED"/>
    <property type="match status" value="1"/>
</dbReference>
<evidence type="ECO:0000256" key="4">
    <source>
        <dbReference type="ARBA" id="ARBA00018370"/>
    </source>
</evidence>